<evidence type="ECO:0000313" key="4">
    <source>
        <dbReference type="Proteomes" id="UP001501285"/>
    </source>
</evidence>
<organism evidence="3 4">
    <name type="scientific">Terrabacter terrae</name>
    <dbReference type="NCBI Taxonomy" id="318434"/>
    <lineage>
        <taxon>Bacteria</taxon>
        <taxon>Bacillati</taxon>
        <taxon>Actinomycetota</taxon>
        <taxon>Actinomycetes</taxon>
        <taxon>Micrococcales</taxon>
        <taxon>Intrasporangiaceae</taxon>
        <taxon>Terrabacter</taxon>
    </lineage>
</organism>
<evidence type="ECO:0000256" key="1">
    <source>
        <dbReference type="SAM" id="MobiDB-lite"/>
    </source>
</evidence>
<proteinExistence type="predicted"/>
<dbReference type="CDD" id="cd02439">
    <property type="entry name" value="DMB-PRT_CobT"/>
    <property type="match status" value="1"/>
</dbReference>
<feature type="domain" description="Nitroreductase" evidence="2">
    <location>
        <begin position="41"/>
        <end position="205"/>
    </location>
</feature>
<dbReference type="SUPFAM" id="SSF55469">
    <property type="entry name" value="FMN-dependent nitroreductase-like"/>
    <property type="match status" value="1"/>
</dbReference>
<dbReference type="Gene3D" id="3.40.109.10">
    <property type="entry name" value="NADH Oxidase"/>
    <property type="match status" value="1"/>
</dbReference>
<evidence type="ECO:0000259" key="2">
    <source>
        <dbReference type="Pfam" id="PF00881"/>
    </source>
</evidence>
<gene>
    <name evidence="3" type="ORF">GCM10009740_18010</name>
</gene>
<feature type="region of interest" description="Disordered" evidence="1">
    <location>
        <begin position="1"/>
        <end position="22"/>
    </location>
</feature>
<dbReference type="InterPro" id="IPR036087">
    <property type="entry name" value="Nict_dMeBzImd_PRibTrfase_sf"/>
</dbReference>
<dbReference type="InterPro" id="IPR000415">
    <property type="entry name" value="Nitroreductase-like"/>
</dbReference>
<dbReference type="PANTHER" id="PTHR43463:SF1">
    <property type="entry name" value="NICOTINATE-NUCLEOTIDE--DIMETHYLBENZIMIDAZOLE PHOSPHORIBOSYLTRANSFERASE"/>
    <property type="match status" value="1"/>
</dbReference>
<dbReference type="SUPFAM" id="SSF52733">
    <property type="entry name" value="Nicotinate mononucleotide:5,6-dimethylbenzimidazole phosphoribosyltransferase (CobT)"/>
    <property type="match status" value="1"/>
</dbReference>
<sequence>MSFRRPVPRIGDPTSAAERASAPDAWALRDDIPSLERVVGARRDIRRFRPDPVPDDVLTAVLTAGHRGPSVGHSQPWRFVVVTEAATRDAAALMADRCRLRQAAGMAEESARGLLDLRLEGIREAPVGVVVACDRRTPAAGVLGRATFPDADLWSCAAAIENIWLTARVHGLGLGWVTLFEPAELAELLGLPDGVETLGWLCLGWPDERPPEPGLERAGWSRRLPLEDVVMRERWTERDAPTSHLRAPEPAELVAARDRSDELLTVPGSLGVLDTVLDRITALTAVDGPGTLVIAAADHAVTAYGVSAFDPSVTADVARAAREGTSMGAVAARSAGLQVELVDAGIACARGDLVSTDALDEPTYAALLALGQERGQALAGDGPVALGEVGVGNTTVAAAVAGALLGVPAVEVVGRGSSADAPMVERKRDVVTRALARVGAAEGSPVEPSDAVRRLGGGELAFLTGLVLGVVRSGGVVVLDGLATSVCALAAARLEPAVAAHLVAGQRSREKGHALVLADLGLEPLLDLRIRAGEGVGAALATGLVKHALALREGVARTS</sequence>
<dbReference type="InterPro" id="IPR029479">
    <property type="entry name" value="Nitroreductase"/>
</dbReference>
<dbReference type="Proteomes" id="UP001501285">
    <property type="component" value="Unassembled WGS sequence"/>
</dbReference>
<name>A0ABN2UB80_9MICO</name>
<dbReference type="PANTHER" id="PTHR43463">
    <property type="entry name" value="NICOTINATE-NUCLEOTIDE--DIMETHYLBENZIMIDAZOLE PHOSPHORIBOSYLTRANSFERASE"/>
    <property type="match status" value="1"/>
</dbReference>
<dbReference type="NCBIfam" id="TIGR02476">
    <property type="entry name" value="BluB"/>
    <property type="match status" value="1"/>
</dbReference>
<reference evidence="3 4" key="1">
    <citation type="journal article" date="2019" name="Int. J. Syst. Evol. Microbiol.">
        <title>The Global Catalogue of Microorganisms (GCM) 10K type strain sequencing project: providing services to taxonomists for standard genome sequencing and annotation.</title>
        <authorList>
            <consortium name="The Broad Institute Genomics Platform"/>
            <consortium name="The Broad Institute Genome Sequencing Center for Infectious Disease"/>
            <person name="Wu L."/>
            <person name="Ma J."/>
        </authorList>
    </citation>
    <scope>NUCLEOTIDE SEQUENCE [LARGE SCALE GENOMIC DNA]</scope>
    <source>
        <strain evidence="3 4">JCM 14283</strain>
    </source>
</reference>
<accession>A0ABN2UB80</accession>
<dbReference type="InterPro" id="IPR012825">
    <property type="entry name" value="BluB"/>
</dbReference>
<dbReference type="Pfam" id="PF02277">
    <property type="entry name" value="DBI_PRT"/>
    <property type="match status" value="1"/>
</dbReference>
<dbReference type="InterPro" id="IPR003200">
    <property type="entry name" value="Nict_dMeBzImd_PRibTrfase"/>
</dbReference>
<dbReference type="RefSeq" id="WP_343990325.1">
    <property type="nucleotide sequence ID" value="NZ_BAAANB010000015.1"/>
</dbReference>
<evidence type="ECO:0000313" key="3">
    <source>
        <dbReference type="EMBL" id="GAA2028764.1"/>
    </source>
</evidence>
<dbReference type="Pfam" id="PF00881">
    <property type="entry name" value="Nitroreductase"/>
    <property type="match status" value="1"/>
</dbReference>
<comment type="caution">
    <text evidence="3">The sequence shown here is derived from an EMBL/GenBank/DDBJ whole genome shotgun (WGS) entry which is preliminary data.</text>
</comment>
<dbReference type="EMBL" id="BAAANB010000015">
    <property type="protein sequence ID" value="GAA2028764.1"/>
    <property type="molecule type" value="Genomic_DNA"/>
</dbReference>
<protein>
    <recommendedName>
        <fullName evidence="2">Nitroreductase domain-containing protein</fullName>
    </recommendedName>
</protein>
<keyword evidence="4" id="KW-1185">Reference proteome</keyword>
<dbReference type="Gene3D" id="3.40.50.10210">
    <property type="match status" value="1"/>
</dbReference>